<comment type="caution">
    <text evidence="2">The sequence shown here is derived from an EMBL/GenBank/DDBJ whole genome shotgun (WGS) entry which is preliminary data.</text>
</comment>
<feature type="region of interest" description="Disordered" evidence="1">
    <location>
        <begin position="55"/>
        <end position="236"/>
    </location>
</feature>
<proteinExistence type="predicted"/>
<evidence type="ECO:0000313" key="3">
    <source>
        <dbReference type="Proteomes" id="UP000197138"/>
    </source>
</evidence>
<sequence>MGKATQGGPMDLNRAKLAQLGPNRLNQALVGCRAITMGLTRPEKPTWVQKWLQLGNSEKGSSDPATAGSLGRSSSSGRNLHKRKGCTQQQQYKEQKHNSDFWGKKKGGSSSLTWGITIRGSSSGARRGLDSNSSMEEQVGAAGTNRKWLDSGSGKAGTPWLSPGKEGQRQNSNREQLPKRFRKVVKSREEGKEKNEGADGDGTKREEEEEEKKEAAGDGKAEAEEEDDHDDPGKEK</sequence>
<evidence type="ECO:0000313" key="2">
    <source>
        <dbReference type="EMBL" id="OWM76980.1"/>
    </source>
</evidence>
<feature type="compositionally biased region" description="Basic and acidic residues" evidence="1">
    <location>
        <begin position="93"/>
        <end position="103"/>
    </location>
</feature>
<name>A0A218WX83_PUNGR</name>
<feature type="compositionally biased region" description="Basic and acidic residues" evidence="1">
    <location>
        <begin position="186"/>
        <end position="222"/>
    </location>
</feature>
<feature type="compositionally biased region" description="Polar residues" evidence="1">
    <location>
        <begin position="108"/>
        <end position="136"/>
    </location>
</feature>
<gene>
    <name evidence="2" type="ORF">CDL15_Pgr011705</name>
</gene>
<dbReference type="Proteomes" id="UP000197138">
    <property type="component" value="Unassembled WGS sequence"/>
</dbReference>
<dbReference type="AlphaFoldDB" id="A0A218WX83"/>
<dbReference type="EMBL" id="MTKT01002940">
    <property type="protein sequence ID" value="OWM76980.1"/>
    <property type="molecule type" value="Genomic_DNA"/>
</dbReference>
<reference evidence="3" key="1">
    <citation type="journal article" date="2017" name="Plant J.">
        <title>The pomegranate (Punica granatum L.) genome and the genomics of punicalagin biosynthesis.</title>
        <authorList>
            <person name="Qin G."/>
            <person name="Xu C."/>
            <person name="Ming R."/>
            <person name="Tang H."/>
            <person name="Guyot R."/>
            <person name="Kramer E.M."/>
            <person name="Hu Y."/>
            <person name="Yi X."/>
            <person name="Qi Y."/>
            <person name="Xu X."/>
            <person name="Gao Z."/>
            <person name="Pan H."/>
            <person name="Jian J."/>
            <person name="Tian Y."/>
            <person name="Yue Z."/>
            <person name="Xu Y."/>
        </authorList>
    </citation>
    <scope>NUCLEOTIDE SEQUENCE [LARGE SCALE GENOMIC DNA]</scope>
    <source>
        <strain evidence="3">cv. Dabenzi</strain>
    </source>
</reference>
<feature type="compositionally biased region" description="Low complexity" evidence="1">
    <location>
        <begin position="68"/>
        <end position="78"/>
    </location>
</feature>
<accession>A0A218WX83</accession>
<evidence type="ECO:0000256" key="1">
    <source>
        <dbReference type="SAM" id="MobiDB-lite"/>
    </source>
</evidence>
<protein>
    <submittedName>
        <fullName evidence="2">Uncharacterized protein</fullName>
    </submittedName>
</protein>
<organism evidence="2 3">
    <name type="scientific">Punica granatum</name>
    <name type="common">Pomegranate</name>
    <dbReference type="NCBI Taxonomy" id="22663"/>
    <lineage>
        <taxon>Eukaryota</taxon>
        <taxon>Viridiplantae</taxon>
        <taxon>Streptophyta</taxon>
        <taxon>Embryophyta</taxon>
        <taxon>Tracheophyta</taxon>
        <taxon>Spermatophyta</taxon>
        <taxon>Magnoliopsida</taxon>
        <taxon>eudicotyledons</taxon>
        <taxon>Gunneridae</taxon>
        <taxon>Pentapetalae</taxon>
        <taxon>rosids</taxon>
        <taxon>malvids</taxon>
        <taxon>Myrtales</taxon>
        <taxon>Lythraceae</taxon>
        <taxon>Punica</taxon>
    </lineage>
</organism>